<dbReference type="InterPro" id="IPR036034">
    <property type="entry name" value="PDZ_sf"/>
</dbReference>
<accession>A0A814FCC9</accession>
<dbReference type="Pfam" id="PF17820">
    <property type="entry name" value="PDZ_6"/>
    <property type="match status" value="1"/>
</dbReference>
<dbReference type="EMBL" id="CAJOAY010000346">
    <property type="protein sequence ID" value="CAF3638522.1"/>
    <property type="molecule type" value="Genomic_DNA"/>
</dbReference>
<evidence type="ECO:0000259" key="2">
    <source>
        <dbReference type="PROSITE" id="PS50106"/>
    </source>
</evidence>
<evidence type="ECO:0000313" key="4">
    <source>
        <dbReference type="EMBL" id="CAF3638522.1"/>
    </source>
</evidence>
<dbReference type="EMBL" id="CAJNON010000111">
    <property type="protein sequence ID" value="CAF0981344.1"/>
    <property type="molecule type" value="Genomic_DNA"/>
</dbReference>
<feature type="region of interest" description="Disordered" evidence="1">
    <location>
        <begin position="425"/>
        <end position="445"/>
    </location>
</feature>
<evidence type="ECO:0000313" key="3">
    <source>
        <dbReference type="EMBL" id="CAF0981344.1"/>
    </source>
</evidence>
<evidence type="ECO:0000256" key="1">
    <source>
        <dbReference type="SAM" id="MobiDB-lite"/>
    </source>
</evidence>
<name>A0A814FCC9_9BILA</name>
<dbReference type="InterPro" id="IPR041489">
    <property type="entry name" value="PDZ_6"/>
</dbReference>
<gene>
    <name evidence="4" type="ORF">OKA104_LOCUS8519</name>
    <name evidence="3" type="ORF">VCS650_LOCUS13685</name>
</gene>
<comment type="caution">
    <text evidence="3">The sequence shown here is derived from an EMBL/GenBank/DDBJ whole genome shotgun (WGS) entry which is preliminary data.</text>
</comment>
<feature type="domain" description="PDZ" evidence="2">
    <location>
        <begin position="726"/>
        <end position="809"/>
    </location>
</feature>
<dbReference type="OrthoDB" id="10007415at2759"/>
<dbReference type="Gene3D" id="2.30.42.10">
    <property type="match status" value="1"/>
</dbReference>
<feature type="region of interest" description="Disordered" evidence="1">
    <location>
        <begin position="53"/>
        <end position="152"/>
    </location>
</feature>
<feature type="region of interest" description="Disordered" evidence="1">
    <location>
        <begin position="325"/>
        <end position="361"/>
    </location>
</feature>
<protein>
    <recommendedName>
        <fullName evidence="2">PDZ domain-containing protein</fullName>
    </recommendedName>
</protein>
<feature type="compositionally biased region" description="Low complexity" evidence="1">
    <location>
        <begin position="430"/>
        <end position="445"/>
    </location>
</feature>
<proteinExistence type="predicted"/>
<organism evidence="3 5">
    <name type="scientific">Adineta steineri</name>
    <dbReference type="NCBI Taxonomy" id="433720"/>
    <lineage>
        <taxon>Eukaryota</taxon>
        <taxon>Metazoa</taxon>
        <taxon>Spiralia</taxon>
        <taxon>Gnathifera</taxon>
        <taxon>Rotifera</taxon>
        <taxon>Eurotatoria</taxon>
        <taxon>Bdelloidea</taxon>
        <taxon>Adinetida</taxon>
        <taxon>Adinetidae</taxon>
        <taxon>Adineta</taxon>
    </lineage>
</organism>
<evidence type="ECO:0000313" key="5">
    <source>
        <dbReference type="Proteomes" id="UP000663891"/>
    </source>
</evidence>
<dbReference type="SMART" id="SM00228">
    <property type="entry name" value="PDZ"/>
    <property type="match status" value="1"/>
</dbReference>
<dbReference type="SUPFAM" id="SSF50156">
    <property type="entry name" value="PDZ domain-like"/>
    <property type="match status" value="1"/>
</dbReference>
<dbReference type="Proteomes" id="UP000663881">
    <property type="component" value="Unassembled WGS sequence"/>
</dbReference>
<reference evidence="3" key="1">
    <citation type="submission" date="2021-02" db="EMBL/GenBank/DDBJ databases">
        <authorList>
            <person name="Nowell W R."/>
        </authorList>
    </citation>
    <scope>NUCLEOTIDE SEQUENCE</scope>
</reference>
<dbReference type="InterPro" id="IPR001478">
    <property type="entry name" value="PDZ"/>
</dbReference>
<dbReference type="PROSITE" id="PS50106">
    <property type="entry name" value="PDZ"/>
    <property type="match status" value="1"/>
</dbReference>
<dbReference type="Proteomes" id="UP000663891">
    <property type="component" value="Unassembled WGS sequence"/>
</dbReference>
<feature type="region of interest" description="Disordered" evidence="1">
    <location>
        <begin position="1"/>
        <end position="39"/>
    </location>
</feature>
<feature type="compositionally biased region" description="Polar residues" evidence="1">
    <location>
        <begin position="128"/>
        <end position="138"/>
    </location>
</feature>
<sequence>MSTTIFAKQNPSPTVTTRRPLQTNDDIGNGSQRTNNRRSLSVKLRDLFRKDAAAANRSNDNINKRSPGVTPVRQNSPSPGPGQISDETPHLRAPTISWPFGKKKPKSLTTSTTKASKTKTKDNRKTKQTGTASSTIISSPIYEQENQSSIHGQNFVPRSPQFVHGSTERFQSPTTYNMTTTTTTTREYRDYPITNQPQYTNQVYISDRDVHTPPMYISDRSRSPSMNRQRLSEYNFQREKSTSPISIPLADIEVIPTPQQKRKVDNISPYNNTQILVDKPPIYSQNSPYPISYVTSNPTQWKSTSSSTLNNTGVYSSSTQMDVDAPKLHTPSVPFGSVSSKKKSKASKSKTRTDGMTSSSTTINNLIQQNPIQPHRSWSNTYGSLPDAELVYDHSLKPLKPSTKQYPGLSAIVRHHLRPANVYYNDQPSTTITGTTTTAARTPPTTSHRLQRFETSTTTLNEFEQEQPWSQPSIYGSVPTNFPTQRYDGYIRPITPQQPYIQADITISRVDFDDAHRQPVQPQPTHQISPQSPTYRSSATIYTRDKHHYVDGGEIRTWSSQENRATDDYNNSYTKPYTYIEVEGTNDRQTGYYDHQIVPTKIKDTSTEYRYSPRAHEQERYEKQQEKKITEITHQNIPVEEESYEVSFEYERQHQQQYSYEEQKKYEGLHSTNRYSSNANVNKTASSSILTERDKIYDQIPRSYERTQETRHTMAPIGNSEPIIHTYRLKRSNSYDGLGIMISADSDTRVNHFIREVEPNSPGYLAGLRKNDRIISINDVNVENVDFSNVLMLIKQGLDNDNLQISVIHTSEYN</sequence>
<feature type="compositionally biased region" description="Basic residues" evidence="1">
    <location>
        <begin position="340"/>
        <end position="350"/>
    </location>
</feature>
<dbReference type="AlphaFoldDB" id="A0A814FCC9"/>